<dbReference type="AlphaFoldDB" id="M1Y0C3"/>
<gene>
    <name evidence="2" type="ordered locus">Nmlp_1696</name>
</gene>
<dbReference type="Proteomes" id="UP000011867">
    <property type="component" value="Chromosome"/>
</dbReference>
<evidence type="ECO:0000313" key="3">
    <source>
        <dbReference type="Proteomes" id="UP000011867"/>
    </source>
</evidence>
<proteinExistence type="predicted"/>
<dbReference type="OrthoDB" id="198267at2157"/>
<evidence type="ECO:0000313" key="2">
    <source>
        <dbReference type="EMBL" id="CCQ35891.1"/>
    </source>
</evidence>
<sequence>MPDTDPSAETTATDGADEPDESAVSDAVRSTKSYETEAGVVFYDADNPLAWLQADHAVDLESAA</sequence>
<dbReference type="KEGG" id="nmo:Nmlp_1696"/>
<name>M1Y0C3_NATM8</name>
<accession>M1Y0C3</accession>
<dbReference type="InterPro" id="IPR055755">
    <property type="entry name" value="DUF7331"/>
</dbReference>
<organism evidence="2 3">
    <name type="scientific">Natronomonas moolapensis (strain DSM 18674 / CECT 7526 / JCM 14361 / 8.8.11)</name>
    <dbReference type="NCBI Taxonomy" id="268739"/>
    <lineage>
        <taxon>Archaea</taxon>
        <taxon>Methanobacteriati</taxon>
        <taxon>Methanobacteriota</taxon>
        <taxon>Stenosarchaea group</taxon>
        <taxon>Halobacteria</taxon>
        <taxon>Halobacteriales</taxon>
        <taxon>Natronomonadaceae</taxon>
        <taxon>Natronomonas</taxon>
    </lineage>
</organism>
<dbReference type="HOGENOM" id="CLU_206910_0_0_2"/>
<dbReference type="GeneID" id="14652969"/>
<dbReference type="STRING" id="268739.Nmlp_1696"/>
<feature type="region of interest" description="Disordered" evidence="1">
    <location>
        <begin position="1"/>
        <end position="31"/>
    </location>
</feature>
<dbReference type="RefSeq" id="WP_015408727.1">
    <property type="nucleotide sequence ID" value="NC_020388.1"/>
</dbReference>
<reference evidence="2 3" key="1">
    <citation type="journal article" date="2013" name="Genome Announc.">
        <title>Genome of the haloarchaeon Natronomonas moolapensis, a neutrophilic member of a previously haloalkaliphilic genus.</title>
        <authorList>
            <person name="Dyall-Smith M.L."/>
            <person name="Pfeiffer F."/>
            <person name="Oberwinkler T."/>
            <person name="Klee K."/>
            <person name="Rampp M."/>
            <person name="Palm P."/>
            <person name="Gross K."/>
            <person name="Schuster S.C."/>
            <person name="Oesterhelt D."/>
        </authorList>
    </citation>
    <scope>NUCLEOTIDE SEQUENCE [LARGE SCALE GENOMIC DNA]</scope>
    <source>
        <strain evidence="3">DSM 18674 / JCM 14361 / 8.8.11</strain>
    </source>
</reference>
<keyword evidence="3" id="KW-1185">Reference proteome</keyword>
<dbReference type="eggNOG" id="arCOG06401">
    <property type="taxonomic scope" value="Archaea"/>
</dbReference>
<dbReference type="Pfam" id="PF24018">
    <property type="entry name" value="DUF7331"/>
    <property type="match status" value="1"/>
</dbReference>
<evidence type="ECO:0000256" key="1">
    <source>
        <dbReference type="SAM" id="MobiDB-lite"/>
    </source>
</evidence>
<dbReference type="EMBL" id="HF582854">
    <property type="protein sequence ID" value="CCQ35891.1"/>
    <property type="molecule type" value="Genomic_DNA"/>
</dbReference>
<protein>
    <submittedName>
        <fullName evidence="2">Uncharacterized protein</fullName>
    </submittedName>
</protein>